<feature type="transmembrane region" description="Helical" evidence="6">
    <location>
        <begin position="572"/>
        <end position="594"/>
    </location>
</feature>
<dbReference type="GO" id="GO:0140359">
    <property type="term" value="F:ABC-type transporter activity"/>
    <property type="evidence" value="ECO:0007669"/>
    <property type="project" value="InterPro"/>
</dbReference>
<evidence type="ECO:0000256" key="5">
    <source>
        <dbReference type="SAM" id="MobiDB-lite"/>
    </source>
</evidence>
<dbReference type="NCBIfam" id="TIGR03061">
    <property type="entry name" value="pip_yhgE_Nterm"/>
    <property type="match status" value="1"/>
</dbReference>
<dbReference type="InterPro" id="IPR017501">
    <property type="entry name" value="Phage_infect_YhgE_C"/>
</dbReference>
<dbReference type="EMBL" id="FRCP01000021">
    <property type="protein sequence ID" value="SHM91243.1"/>
    <property type="molecule type" value="Genomic_DNA"/>
</dbReference>
<evidence type="ECO:0000313" key="8">
    <source>
        <dbReference type="EMBL" id="SHM91243.1"/>
    </source>
</evidence>
<evidence type="ECO:0000256" key="2">
    <source>
        <dbReference type="ARBA" id="ARBA00022692"/>
    </source>
</evidence>
<dbReference type="PANTHER" id="PTHR43077:SF5">
    <property type="entry name" value="PHAGE INFECTION PROTEIN"/>
    <property type="match status" value="1"/>
</dbReference>
<dbReference type="InterPro" id="IPR023908">
    <property type="entry name" value="xxxLxxG_rpt"/>
</dbReference>
<feature type="transmembrane region" description="Helical" evidence="6">
    <location>
        <begin position="12"/>
        <end position="35"/>
    </location>
</feature>
<dbReference type="PANTHER" id="PTHR43077">
    <property type="entry name" value="TRANSPORT PERMEASE YVFS-RELATED"/>
    <property type="match status" value="1"/>
</dbReference>
<dbReference type="InterPro" id="IPR017500">
    <property type="entry name" value="Phage_infect_YhgE_N"/>
</dbReference>
<keyword evidence="2 6" id="KW-0812">Transmembrane</keyword>
<dbReference type="Gene3D" id="1.10.287.950">
    <property type="entry name" value="Methyl-accepting chemotaxis protein"/>
    <property type="match status" value="1"/>
</dbReference>
<protein>
    <submittedName>
        <fullName evidence="8">Putative membrane protein</fullName>
    </submittedName>
</protein>
<dbReference type="NCBIfam" id="TIGR03057">
    <property type="entry name" value="xxxLxxG_by_4"/>
    <property type="match status" value="4"/>
</dbReference>
<feature type="transmembrane region" description="Helical" evidence="6">
    <location>
        <begin position="645"/>
        <end position="667"/>
    </location>
</feature>
<proteinExistence type="predicted"/>
<dbReference type="OrthoDB" id="9811483at2"/>
<dbReference type="InterPro" id="IPR013525">
    <property type="entry name" value="ABC2_TM"/>
</dbReference>
<dbReference type="SUPFAM" id="SSF58104">
    <property type="entry name" value="Methyl-accepting chemotaxis protein (MCP) signaling domain"/>
    <property type="match status" value="1"/>
</dbReference>
<evidence type="ECO:0000256" key="4">
    <source>
        <dbReference type="ARBA" id="ARBA00023136"/>
    </source>
</evidence>
<organism evidence="8 9">
    <name type="scientific">Anaerosporobacter mobilis DSM 15930</name>
    <dbReference type="NCBI Taxonomy" id="1120996"/>
    <lineage>
        <taxon>Bacteria</taxon>
        <taxon>Bacillati</taxon>
        <taxon>Bacillota</taxon>
        <taxon>Clostridia</taxon>
        <taxon>Lachnospirales</taxon>
        <taxon>Lachnospiraceae</taxon>
        <taxon>Anaerosporobacter</taxon>
    </lineage>
</organism>
<feature type="domain" description="ABC-2 type transporter transmembrane" evidence="7">
    <location>
        <begin position="487"/>
        <end position="748"/>
    </location>
</feature>
<dbReference type="Pfam" id="PF12698">
    <property type="entry name" value="ABC2_membrane_3"/>
    <property type="match status" value="2"/>
</dbReference>
<keyword evidence="3 6" id="KW-1133">Transmembrane helix</keyword>
<feature type="transmembrane region" description="Helical" evidence="6">
    <location>
        <begin position="615"/>
        <end position="639"/>
    </location>
</feature>
<evidence type="ECO:0000256" key="1">
    <source>
        <dbReference type="ARBA" id="ARBA00004141"/>
    </source>
</evidence>
<dbReference type="InterPro" id="IPR051328">
    <property type="entry name" value="T7SS_ABC-Transporter"/>
</dbReference>
<accession>A0A1M7MJY7</accession>
<feature type="region of interest" description="Disordered" evidence="5">
    <location>
        <begin position="188"/>
        <end position="208"/>
    </location>
</feature>
<dbReference type="NCBIfam" id="TIGR03062">
    <property type="entry name" value="pip_yhgE_Cterm"/>
    <property type="match status" value="1"/>
</dbReference>
<keyword evidence="4 6" id="KW-0472">Membrane</keyword>
<feature type="domain" description="ABC-2 type transporter transmembrane" evidence="7">
    <location>
        <begin position="9"/>
        <end position="152"/>
    </location>
</feature>
<feature type="transmembrane region" description="Helical" evidence="6">
    <location>
        <begin position="733"/>
        <end position="753"/>
    </location>
</feature>
<dbReference type="RefSeq" id="WP_073290435.1">
    <property type="nucleotide sequence ID" value="NZ_FRCP01000021.1"/>
</dbReference>
<feature type="transmembrane region" description="Helical" evidence="6">
    <location>
        <begin position="674"/>
        <end position="693"/>
    </location>
</feature>
<evidence type="ECO:0000259" key="7">
    <source>
        <dbReference type="Pfam" id="PF12698"/>
    </source>
</evidence>
<dbReference type="Proteomes" id="UP000184038">
    <property type="component" value="Unassembled WGS sequence"/>
</dbReference>
<name>A0A1M7MJY7_9FIRM</name>
<keyword evidence="9" id="KW-1185">Reference proteome</keyword>
<dbReference type="GO" id="GO:0016020">
    <property type="term" value="C:membrane"/>
    <property type="evidence" value="ECO:0007669"/>
    <property type="project" value="UniProtKB-SubCell"/>
</dbReference>
<evidence type="ECO:0000256" key="3">
    <source>
        <dbReference type="ARBA" id="ARBA00022989"/>
    </source>
</evidence>
<comment type="subcellular location">
    <subcellularLocation>
        <location evidence="1">Membrane</location>
        <topology evidence="1">Multi-pass membrane protein</topology>
    </subcellularLocation>
</comment>
<gene>
    <name evidence="8" type="ORF">SAMN02746066_03880</name>
</gene>
<evidence type="ECO:0000313" key="9">
    <source>
        <dbReference type="Proteomes" id="UP000184038"/>
    </source>
</evidence>
<dbReference type="AlphaFoldDB" id="A0A1M7MJY7"/>
<sequence>MKKENTKKRFIPYVILLGVIIIPLLYSYFYLGAFWDPYAKLDKVPVAVVNGDTGASINDKSRNLGQEMCDNLKEDASLKFTFTDAKTAKEGLKTGDYYAIIVIPENFSKDISSSSTTEKQTATITYSANEKRNYLASQILNTAVEKVEKSLRSSVDDEIVSTLSDQLTSVPDQLQTLSDGLSTLKNGATDLSEGTTKLSDASEELHSGTDKLASATTTLKEGTSTLSTGSKSLQAGIQKILAGGTTLNQGLGKLSKNMETFRSGVKSASTGSTTLATNMATLDTGIDTLLEGATKLEAGTSKLGDLKDGAASLAIGASSLADGINSYTAGVDTLISTVSTLTNTLGQYAASTHDATIQAIVSQLTTKENLESMKALEEASTTLKQGAASLKTGTETLSAGTQNLTTLKAGITQIKEGLTSAKEGSSALATGASDLQSGLAKLNKASKQIVSGTNSLYDGSNSLSNGLASLSDGINTLSNGATKLDDGASQVKDGANTLNDGTASLVTGTSTLNDGAKKLTDGLQTANDGVNTSLTEANDKITSLDGLHEYAADPVTIEAEAYAPVPNYGTAFAPYFMSLSLWVGGLMIFFGIYFDPDNHFNLLSRKSTQVIKRSFAYLIIGLLQAVVLCIVLKIGLGLTVENLPLYFVSCCLVSMVFIAIIQLLLLFFSNIGKFLAIAFLIIQLASCGGTFPIETLPKFYNVMYPFMPMTYSVGLFKEAISGTGDASLIWKNILVLLAILVVVMGITVVFAVIRKNKNEITTTEENIAIS</sequence>
<reference evidence="8 9" key="1">
    <citation type="submission" date="2016-11" db="EMBL/GenBank/DDBJ databases">
        <authorList>
            <person name="Jaros S."/>
            <person name="Januszkiewicz K."/>
            <person name="Wedrychowicz H."/>
        </authorList>
    </citation>
    <scope>NUCLEOTIDE SEQUENCE [LARGE SCALE GENOMIC DNA]</scope>
    <source>
        <strain evidence="8 9">DSM 15930</strain>
    </source>
</reference>
<evidence type="ECO:0000256" key="6">
    <source>
        <dbReference type="SAM" id="Phobius"/>
    </source>
</evidence>
<dbReference type="Gene3D" id="3.40.1710.10">
    <property type="entry name" value="abc type-2 transporter like domain"/>
    <property type="match status" value="1"/>
</dbReference>